<reference evidence="1" key="1">
    <citation type="submission" date="2023-01" db="EMBL/GenBank/DDBJ databases">
        <title>The chitinases involved in constricting ring structure development in the nematode-trapping fungus Drechslerella dactyloides.</title>
        <authorList>
            <person name="Wang R."/>
            <person name="Zhang L."/>
            <person name="Tang P."/>
            <person name="Li S."/>
            <person name="Liang L."/>
        </authorList>
    </citation>
    <scope>NUCLEOTIDE SEQUENCE</scope>
    <source>
        <strain evidence="1">YMF1.00031</strain>
    </source>
</reference>
<accession>A0AAD6NKK0</accession>
<proteinExistence type="predicted"/>
<gene>
    <name evidence="1" type="ORF">Dda_4406</name>
</gene>
<evidence type="ECO:0000313" key="1">
    <source>
        <dbReference type="EMBL" id="KAJ6260183.1"/>
    </source>
</evidence>
<name>A0AAD6NKK0_DREDA</name>
<dbReference type="AlphaFoldDB" id="A0AAD6NKK0"/>
<dbReference type="Proteomes" id="UP001221413">
    <property type="component" value="Unassembled WGS sequence"/>
</dbReference>
<protein>
    <submittedName>
        <fullName evidence="1">Uncharacterized protein</fullName>
    </submittedName>
</protein>
<keyword evidence="2" id="KW-1185">Reference proteome</keyword>
<organism evidence="1 2">
    <name type="scientific">Drechslerella dactyloides</name>
    <name type="common">Nematode-trapping fungus</name>
    <name type="synonym">Arthrobotrys dactyloides</name>
    <dbReference type="NCBI Taxonomy" id="74499"/>
    <lineage>
        <taxon>Eukaryota</taxon>
        <taxon>Fungi</taxon>
        <taxon>Dikarya</taxon>
        <taxon>Ascomycota</taxon>
        <taxon>Pezizomycotina</taxon>
        <taxon>Orbiliomycetes</taxon>
        <taxon>Orbiliales</taxon>
        <taxon>Orbiliaceae</taxon>
        <taxon>Drechslerella</taxon>
    </lineage>
</organism>
<sequence length="121" mass="12895">MQEYLNRLGKSTWAGKFGARKLESKAKIGLRTPLMRRPGQEIVTRKNSAGQASAGVDEMVAGAEQQPSTGLLGQVEKGSELLQLRAAVNHLEEAIIEGTGEGPAGVRGVVRARADWLGEVT</sequence>
<evidence type="ECO:0000313" key="2">
    <source>
        <dbReference type="Proteomes" id="UP001221413"/>
    </source>
</evidence>
<dbReference type="EMBL" id="JAQGDS010000005">
    <property type="protein sequence ID" value="KAJ6260183.1"/>
    <property type="molecule type" value="Genomic_DNA"/>
</dbReference>
<comment type="caution">
    <text evidence="1">The sequence shown here is derived from an EMBL/GenBank/DDBJ whole genome shotgun (WGS) entry which is preliminary data.</text>
</comment>